<dbReference type="PROSITE" id="PS51913">
    <property type="entry name" value="HTH_HARE"/>
    <property type="match status" value="1"/>
</dbReference>
<dbReference type="GO" id="GO:0003682">
    <property type="term" value="F:chromatin binding"/>
    <property type="evidence" value="ECO:0007669"/>
    <property type="project" value="TreeGrafter"/>
</dbReference>
<protein>
    <recommendedName>
        <fullName evidence="3">HTH HARE-type domain-containing protein</fullName>
    </recommendedName>
</protein>
<dbReference type="PANTHER" id="PTHR13578:SF18">
    <property type="entry name" value="POLYCOMB GROUP PROTEIN ASXL3-RELATED"/>
    <property type="match status" value="1"/>
</dbReference>
<feature type="chain" id="PRO_5034404079" description="HTH HARE-type domain-containing protein" evidence="2">
    <location>
        <begin position="22"/>
        <end position="121"/>
    </location>
</feature>
<organism evidence="4 5">
    <name type="scientific">Cyanoderma ruficeps</name>
    <name type="common">rufous-capped babbler</name>
    <dbReference type="NCBI Taxonomy" id="181631"/>
    <lineage>
        <taxon>Eukaryota</taxon>
        <taxon>Metazoa</taxon>
        <taxon>Chordata</taxon>
        <taxon>Craniata</taxon>
        <taxon>Vertebrata</taxon>
        <taxon>Euteleostomi</taxon>
        <taxon>Archelosauria</taxon>
        <taxon>Archosauria</taxon>
        <taxon>Dinosauria</taxon>
        <taxon>Saurischia</taxon>
        <taxon>Theropoda</taxon>
        <taxon>Coelurosauria</taxon>
        <taxon>Aves</taxon>
        <taxon>Neognathae</taxon>
        <taxon>Neoaves</taxon>
        <taxon>Telluraves</taxon>
        <taxon>Australaves</taxon>
        <taxon>Passeriformes</taxon>
        <taxon>Sylvioidea</taxon>
        <taxon>Timaliidae</taxon>
        <taxon>Cyanoderma</taxon>
    </lineage>
</organism>
<keyword evidence="5" id="KW-1185">Reference proteome</keyword>
<dbReference type="GO" id="GO:0042975">
    <property type="term" value="F:peroxisome proliferator activated receptor binding"/>
    <property type="evidence" value="ECO:0007669"/>
    <property type="project" value="TreeGrafter"/>
</dbReference>
<feature type="domain" description="HTH HARE-type" evidence="3">
    <location>
        <begin position="11"/>
        <end position="88"/>
    </location>
</feature>
<evidence type="ECO:0000259" key="3">
    <source>
        <dbReference type="PROSITE" id="PS51913"/>
    </source>
</evidence>
<keyword evidence="2" id="KW-0732">Signal</keyword>
<dbReference type="Proteomes" id="UP000694396">
    <property type="component" value="Unplaced"/>
</dbReference>
<evidence type="ECO:0000313" key="5">
    <source>
        <dbReference type="Proteomes" id="UP000694396"/>
    </source>
</evidence>
<dbReference type="InterPro" id="IPR007759">
    <property type="entry name" value="Asxl_HARE-HTH"/>
</dbReference>
<reference evidence="4" key="1">
    <citation type="submission" date="2025-08" db="UniProtKB">
        <authorList>
            <consortium name="Ensembl"/>
        </authorList>
    </citation>
    <scope>IDENTIFICATION</scope>
</reference>
<evidence type="ECO:0000256" key="1">
    <source>
        <dbReference type="ARBA" id="ARBA00023163"/>
    </source>
</evidence>
<dbReference type="GO" id="GO:0045944">
    <property type="term" value="P:positive regulation of transcription by RNA polymerase II"/>
    <property type="evidence" value="ECO:0007669"/>
    <property type="project" value="TreeGrafter"/>
</dbReference>
<dbReference type="InterPro" id="IPR024811">
    <property type="entry name" value="ASX/ASX-like"/>
</dbReference>
<dbReference type="GO" id="GO:0035517">
    <property type="term" value="C:PR-DUB complex"/>
    <property type="evidence" value="ECO:0007669"/>
    <property type="project" value="TreeGrafter"/>
</dbReference>
<sequence>NQLRIPTLLFVTWLEFSQADALEKYPNSPMTAKQILEVIQKEGLKETRSVGTSPLACLNAMLHTNTRVGDGTFFKIPGKSGLYALKVSLNFVYGLYIQLLIHFMNVSIDIKVNRLDSLVRK</sequence>
<accession>A0A8C3RG00</accession>
<reference evidence="4" key="2">
    <citation type="submission" date="2025-09" db="UniProtKB">
        <authorList>
            <consortium name="Ensembl"/>
        </authorList>
    </citation>
    <scope>IDENTIFICATION</scope>
</reference>
<evidence type="ECO:0000256" key="2">
    <source>
        <dbReference type="SAM" id="SignalP"/>
    </source>
</evidence>
<evidence type="ECO:0000313" key="4">
    <source>
        <dbReference type="Ensembl" id="ENSCRFP00000020343.1"/>
    </source>
</evidence>
<keyword evidence="1" id="KW-0804">Transcription</keyword>
<feature type="signal peptide" evidence="2">
    <location>
        <begin position="1"/>
        <end position="21"/>
    </location>
</feature>
<proteinExistence type="predicted"/>
<dbReference type="PANTHER" id="PTHR13578">
    <property type="entry name" value="ADDITIONAL SEX COMBS LIKE PROTEIN ASXL"/>
    <property type="match status" value="1"/>
</dbReference>
<dbReference type="AlphaFoldDB" id="A0A8C3RG00"/>
<dbReference type="Ensembl" id="ENSCRFT00000021023.1">
    <property type="protein sequence ID" value="ENSCRFP00000020343.1"/>
    <property type="gene ID" value="ENSCRFG00000015168.1"/>
</dbReference>
<name>A0A8C3RG00_9PASS</name>
<dbReference type="Pfam" id="PF05066">
    <property type="entry name" value="HARE-HTH"/>
    <property type="match status" value="1"/>
</dbReference>
<dbReference type="GO" id="GO:0009887">
    <property type="term" value="P:animal organ morphogenesis"/>
    <property type="evidence" value="ECO:0007669"/>
    <property type="project" value="TreeGrafter"/>
</dbReference>